<name>A0A143PHB7_LUTPR</name>
<organism evidence="2 3">
    <name type="scientific">Luteitalea pratensis</name>
    <dbReference type="NCBI Taxonomy" id="1855912"/>
    <lineage>
        <taxon>Bacteria</taxon>
        <taxon>Pseudomonadati</taxon>
        <taxon>Acidobacteriota</taxon>
        <taxon>Vicinamibacteria</taxon>
        <taxon>Vicinamibacterales</taxon>
        <taxon>Vicinamibacteraceae</taxon>
        <taxon>Luteitalea</taxon>
    </lineage>
</organism>
<dbReference type="InterPro" id="IPR011990">
    <property type="entry name" value="TPR-like_helical_dom_sf"/>
</dbReference>
<dbReference type="RefSeq" id="WP_110169712.1">
    <property type="nucleotide sequence ID" value="NZ_CP015136.1"/>
</dbReference>
<evidence type="ECO:0000313" key="3">
    <source>
        <dbReference type="Proteomes" id="UP000076079"/>
    </source>
</evidence>
<dbReference type="STRING" id="1855912.LuPra_00987"/>
<dbReference type="EMBL" id="CP015136">
    <property type="protein sequence ID" value="AMY07806.1"/>
    <property type="molecule type" value="Genomic_DNA"/>
</dbReference>
<dbReference type="KEGG" id="abac:LuPra_00987"/>
<dbReference type="SMART" id="SM00028">
    <property type="entry name" value="TPR"/>
    <property type="match status" value="2"/>
</dbReference>
<gene>
    <name evidence="2" type="ORF">LuPra_00987</name>
</gene>
<feature type="repeat" description="TPR" evidence="1">
    <location>
        <begin position="223"/>
        <end position="256"/>
    </location>
</feature>
<feature type="repeat" description="TPR" evidence="1">
    <location>
        <begin position="257"/>
        <end position="290"/>
    </location>
</feature>
<dbReference type="PANTHER" id="PTHR12558:SF33">
    <property type="entry name" value="BLL7664 PROTEIN"/>
    <property type="match status" value="1"/>
</dbReference>
<dbReference type="PROSITE" id="PS50005">
    <property type="entry name" value="TPR"/>
    <property type="match status" value="2"/>
</dbReference>
<keyword evidence="1" id="KW-0802">TPR repeat</keyword>
<dbReference type="Proteomes" id="UP000076079">
    <property type="component" value="Chromosome"/>
</dbReference>
<dbReference type="OrthoDB" id="100177at2"/>
<reference evidence="3" key="2">
    <citation type="submission" date="2016-04" db="EMBL/GenBank/DDBJ databases">
        <title>First Complete Genome Sequence of a Subdivision 6 Acidobacterium.</title>
        <authorList>
            <person name="Huang S."/>
            <person name="Vieira S."/>
            <person name="Bunk B."/>
            <person name="Riedel T."/>
            <person name="Sproeer C."/>
            <person name="Overmann J."/>
        </authorList>
    </citation>
    <scope>NUCLEOTIDE SEQUENCE [LARGE SCALE GENOMIC DNA]</scope>
    <source>
        <strain evidence="3">DSM 100886 HEG_-6_39</strain>
    </source>
</reference>
<dbReference type="PANTHER" id="PTHR12558">
    <property type="entry name" value="CELL DIVISION CYCLE 16,23,27"/>
    <property type="match status" value="1"/>
</dbReference>
<keyword evidence="3" id="KW-1185">Reference proteome</keyword>
<evidence type="ECO:0000256" key="1">
    <source>
        <dbReference type="PROSITE-ProRule" id="PRU00339"/>
    </source>
</evidence>
<protein>
    <submittedName>
        <fullName evidence="2">Invasion protein regulator</fullName>
    </submittedName>
</protein>
<reference evidence="2 3" key="1">
    <citation type="journal article" date="2016" name="Genome Announc.">
        <title>First Complete Genome Sequence of a Subdivision 6 Acidobacterium Strain.</title>
        <authorList>
            <person name="Huang S."/>
            <person name="Vieira S."/>
            <person name="Bunk B."/>
            <person name="Riedel T."/>
            <person name="Sproer C."/>
            <person name="Overmann J."/>
        </authorList>
    </citation>
    <scope>NUCLEOTIDE SEQUENCE [LARGE SCALE GENOMIC DNA]</scope>
    <source>
        <strain evidence="3">DSM 100886 HEG_-6_39</strain>
    </source>
</reference>
<evidence type="ECO:0000313" key="2">
    <source>
        <dbReference type="EMBL" id="AMY07806.1"/>
    </source>
</evidence>
<dbReference type="InterPro" id="IPR019734">
    <property type="entry name" value="TPR_rpt"/>
</dbReference>
<dbReference type="SUPFAM" id="SSF48452">
    <property type="entry name" value="TPR-like"/>
    <property type="match status" value="1"/>
</dbReference>
<dbReference type="AlphaFoldDB" id="A0A143PHB7"/>
<dbReference type="Gene3D" id="3.40.50.10070">
    <property type="entry name" value="TolB, N-terminal domain"/>
    <property type="match status" value="1"/>
</dbReference>
<accession>A0A143PHB7</accession>
<dbReference type="Gene3D" id="1.25.40.10">
    <property type="entry name" value="Tetratricopeptide repeat domain"/>
    <property type="match status" value="1"/>
</dbReference>
<proteinExistence type="predicted"/>
<sequence>MSATVAIAPFDNLSGDPAQDYFARGFVEDVATELSRFGTLEVLHPRAFGAAPLDADSARPVPAAHIVHGSVRRTGSSVRVNVQLVEAANGRQLWADRYDATAADLLAVQDAIAARIASTLAVRINEARLGIARRAPLSSLEAYDCWLRGLERLRTGSVEADAEARCFFERALQIDPGYARAYAGISLTHFNEWSCQAWVKWDEKERLAHEYARRALALDETDAVVQVVLGRILVYRRQYDEAAHHVERALLLNPNDTDVLVHAGLCQAYLGDLEAALETGTKAMRLNPAHPTWYAAPAGLALFLLGRDRECLELTPPTMMFVDVPAFLAASCAFTGDMESARRYLRRFLDDFQERIGFGRTAEPGEPLRWLLHVNPFRRPEDAERLARGLALAGLEADPDEGRPEAVARPLAPDASPATLRRDGPLWTMGFGGVSVRLTHQKGFLDLAQLLARPSIELHCLELADRPAEPAGDAPMLDDRARRELKARVCDLQREIDDADAACDLGRAEAAREELDRIVEHLSDAVGLGGRSRHLGSAAERARSAVTWRIRSAIRKVAAMHPRLGRHFENAVRTGTFCVYEPESPTAWTL</sequence>